<evidence type="ECO:0000313" key="2">
    <source>
        <dbReference type="Proteomes" id="UP000260758"/>
    </source>
</evidence>
<comment type="caution">
    <text evidence="1">The sequence shown here is derived from an EMBL/GenBank/DDBJ whole genome shotgun (WGS) entry which is preliminary data.</text>
</comment>
<proteinExistence type="predicted"/>
<evidence type="ECO:0000313" key="1">
    <source>
        <dbReference type="EMBL" id="RGM75535.1"/>
    </source>
</evidence>
<sequence length="130" mass="15551">MIKENENTEYIKFLTDICALCKGWYDENKYPTLLKALNEYYHKEYGNENFEISKDFALQLFIYPLVTEIINRNPKMVKYIFNPAIEEFDNTQNMSMHDIMYARCLTLIHNTKKDIFDIPDDVLKGQYNII</sequence>
<gene>
    <name evidence="1" type="ORF">DXB99_03135</name>
</gene>
<dbReference type="RefSeq" id="WP_117718294.1">
    <property type="nucleotide sequence ID" value="NZ_QSTP01000001.1"/>
</dbReference>
<organism evidence="1 2">
    <name type="scientific">Agathobacter rectalis</name>
    <dbReference type="NCBI Taxonomy" id="39491"/>
    <lineage>
        <taxon>Bacteria</taxon>
        <taxon>Bacillati</taxon>
        <taxon>Bacillota</taxon>
        <taxon>Clostridia</taxon>
        <taxon>Lachnospirales</taxon>
        <taxon>Lachnospiraceae</taxon>
        <taxon>Agathobacter</taxon>
    </lineage>
</organism>
<dbReference type="Proteomes" id="UP000260758">
    <property type="component" value="Unassembled WGS sequence"/>
</dbReference>
<accession>A0A3E4YLD1</accession>
<protein>
    <submittedName>
        <fullName evidence="1">Uncharacterized protein</fullName>
    </submittedName>
</protein>
<dbReference type="AlphaFoldDB" id="A0A3E4YLD1"/>
<dbReference type="EMBL" id="QSTP01000001">
    <property type="protein sequence ID" value="RGM75535.1"/>
    <property type="molecule type" value="Genomic_DNA"/>
</dbReference>
<name>A0A3E4YLD1_9FIRM</name>
<reference evidence="1 2" key="1">
    <citation type="submission" date="2018-08" db="EMBL/GenBank/DDBJ databases">
        <title>A genome reference for cultivated species of the human gut microbiota.</title>
        <authorList>
            <person name="Zou Y."/>
            <person name="Xue W."/>
            <person name="Luo G."/>
        </authorList>
    </citation>
    <scope>NUCLEOTIDE SEQUENCE [LARGE SCALE GENOMIC DNA]</scope>
    <source>
        <strain evidence="1 2">OM07-13</strain>
    </source>
</reference>